<evidence type="ECO:0000256" key="7">
    <source>
        <dbReference type="ARBA" id="ARBA00022741"/>
    </source>
</evidence>
<dbReference type="InterPro" id="IPR005467">
    <property type="entry name" value="His_kinase_dom"/>
</dbReference>
<dbReference type="FunFam" id="3.30.565.10:FF:000016">
    <property type="entry name" value="Chemotaxis protein CheA, putative"/>
    <property type="match status" value="1"/>
</dbReference>
<evidence type="ECO:0000256" key="4">
    <source>
        <dbReference type="ARBA" id="ARBA00022500"/>
    </source>
</evidence>
<dbReference type="Pfam" id="PF07194">
    <property type="entry name" value="P2"/>
    <property type="match status" value="1"/>
</dbReference>
<dbReference type="Pfam" id="PF02518">
    <property type="entry name" value="HATPase_c"/>
    <property type="match status" value="1"/>
</dbReference>
<dbReference type="STRING" id="89784.SAMN04489725_10469"/>
<dbReference type="PROSITE" id="PS50109">
    <property type="entry name" value="HIS_KIN"/>
    <property type="match status" value="1"/>
</dbReference>
<dbReference type="SUPFAM" id="SSF47226">
    <property type="entry name" value="Histidine-containing phosphotransfer domain, HPT domain"/>
    <property type="match status" value="1"/>
</dbReference>
<dbReference type="CDD" id="cd16916">
    <property type="entry name" value="HATPase_CheA-like"/>
    <property type="match status" value="1"/>
</dbReference>
<dbReference type="InterPro" id="IPR036890">
    <property type="entry name" value="HATPase_C_sf"/>
</dbReference>
<dbReference type="CDD" id="cd00088">
    <property type="entry name" value="HPT"/>
    <property type="match status" value="1"/>
</dbReference>
<dbReference type="InterPro" id="IPR051315">
    <property type="entry name" value="Bact_Chemotaxis_CheA"/>
</dbReference>
<dbReference type="Gene3D" id="1.10.287.560">
    <property type="entry name" value="Histidine kinase CheA-like, homodimeric domain"/>
    <property type="match status" value="1"/>
</dbReference>
<dbReference type="InterPro" id="IPR003594">
    <property type="entry name" value="HATPase_dom"/>
</dbReference>
<dbReference type="EC" id="2.7.13.3" evidence="2"/>
<dbReference type="InterPro" id="IPR036641">
    <property type="entry name" value="HPT_dom_sf"/>
</dbReference>
<evidence type="ECO:0000256" key="9">
    <source>
        <dbReference type="ARBA" id="ARBA00022840"/>
    </source>
</evidence>
<dbReference type="Gene3D" id="3.30.70.1110">
    <property type="entry name" value="Histidine kinase CheA-like, P2 response regulator-binding domain"/>
    <property type="match status" value="1"/>
</dbReference>
<dbReference type="SUPFAM" id="SSF50341">
    <property type="entry name" value="CheW-like"/>
    <property type="match status" value="1"/>
</dbReference>
<dbReference type="Proteomes" id="UP000182589">
    <property type="component" value="Unassembled WGS sequence"/>
</dbReference>
<dbReference type="SUPFAM" id="SSF55874">
    <property type="entry name" value="ATPase domain of HSP90 chaperone/DNA topoisomerase II/histidine kinase"/>
    <property type="match status" value="1"/>
</dbReference>
<dbReference type="Gene3D" id="2.30.30.40">
    <property type="entry name" value="SH3 Domains"/>
    <property type="match status" value="1"/>
</dbReference>
<evidence type="ECO:0000259" key="13">
    <source>
        <dbReference type="PROSITE" id="PS50851"/>
    </source>
</evidence>
<dbReference type="SUPFAM" id="SSF47384">
    <property type="entry name" value="Homodimeric domain of signal transducing histidine kinase"/>
    <property type="match status" value="1"/>
</dbReference>
<dbReference type="EMBL" id="FNOJ01000004">
    <property type="protein sequence ID" value="SDW31080.1"/>
    <property type="molecule type" value="Genomic_DNA"/>
</dbReference>
<dbReference type="InterPro" id="IPR035891">
    <property type="entry name" value="CheY-binding_CheA"/>
</dbReference>
<evidence type="ECO:0000313" key="16">
    <source>
        <dbReference type="Proteomes" id="UP000182589"/>
    </source>
</evidence>
<evidence type="ECO:0000256" key="11">
    <source>
        <dbReference type="PROSITE-ProRule" id="PRU00110"/>
    </source>
</evidence>
<dbReference type="GO" id="GO:0005737">
    <property type="term" value="C:cytoplasm"/>
    <property type="evidence" value="ECO:0007669"/>
    <property type="project" value="InterPro"/>
</dbReference>
<evidence type="ECO:0000256" key="1">
    <source>
        <dbReference type="ARBA" id="ARBA00000085"/>
    </source>
</evidence>
<sequence length="665" mass="72593">MDISQYLDSFLAESEDNLATLDDLCLALERDGASDDTLAAMFRAAHTLKGMSATMGFMAMADLTHHMEDALGHIRNHPTEFQPSVVDTLLAAIDALTANLDQIRDRGSEEGIDHSAILQRLAAVVETQNSRSVEGSSEAGPPVAFRDRVAEILRSGREPLVIQIAFAPECTMKAVRLLMVERAVESFGECAAVYPDVQALEADADASTAYLAMLVAHQDADALLTAIREISEITTAVVVELESIVSASGEREMNQARQETAATVAVATANETPAHHAAAPSTGGKVRDQTLRVPVSRIDEFMNVLSELVIAKTRLELLAQRGDHALREVTEQIARLTSSLQDGVMQMRMMPVESLFQRFPRMMRDLQKTLGREFEFVMTGLETEMDRTVMDEMGEALVHLLRNAADHGLEPPEVRERNGKPRKGTIRLSAYASGGHVYLEVADDGAGIDRDRVLNSAIGKGLVDERSAQNWTDAQVYDLLFASGFSTAEKVSDISGRGVGLDAVRGKVESLGGDIRVESVPGQGTTFVIELPLTLAILPAMLVQLDNYIYAIPTGSVEEVARLSAEDIDSIQEQPVYRYRDGVVPIVDLGDRFFDAPCRGDYPWNAVICKEGKRRLALIVDDIVDELEIVNKPLGRYLGQVEMFSGATILGDGRVALIIDVRQLF</sequence>
<feature type="domain" description="HPt" evidence="14">
    <location>
        <begin position="1"/>
        <end position="103"/>
    </location>
</feature>
<dbReference type="GO" id="GO:0000155">
    <property type="term" value="F:phosphorelay sensor kinase activity"/>
    <property type="evidence" value="ECO:0007669"/>
    <property type="project" value="InterPro"/>
</dbReference>
<dbReference type="InterPro" id="IPR004358">
    <property type="entry name" value="Sig_transdc_His_kin-like_C"/>
</dbReference>
<evidence type="ECO:0000256" key="3">
    <source>
        <dbReference type="ARBA" id="ARBA00021495"/>
    </source>
</evidence>
<proteinExistence type="predicted"/>
<evidence type="ECO:0000259" key="14">
    <source>
        <dbReference type="PROSITE" id="PS50894"/>
    </source>
</evidence>
<feature type="domain" description="CheW-like" evidence="13">
    <location>
        <begin position="537"/>
        <end position="665"/>
    </location>
</feature>
<dbReference type="InterPro" id="IPR036097">
    <property type="entry name" value="HisK_dim/P_sf"/>
</dbReference>
<keyword evidence="5 11" id="KW-0597">Phosphoprotein</keyword>
<dbReference type="CDD" id="cd00731">
    <property type="entry name" value="CheA_reg"/>
    <property type="match status" value="1"/>
</dbReference>
<dbReference type="SUPFAM" id="SSF55052">
    <property type="entry name" value="CheY-binding domain of CheA"/>
    <property type="match status" value="1"/>
</dbReference>
<dbReference type="InterPro" id="IPR004105">
    <property type="entry name" value="CheA-like_dim"/>
</dbReference>
<protein>
    <recommendedName>
        <fullName evidence="3">Chemotaxis protein CheA</fullName>
        <ecNumber evidence="2">2.7.13.3</ecNumber>
    </recommendedName>
</protein>
<dbReference type="PROSITE" id="PS50894">
    <property type="entry name" value="HPT"/>
    <property type="match status" value="1"/>
</dbReference>
<dbReference type="GO" id="GO:0006935">
    <property type="term" value="P:chemotaxis"/>
    <property type="evidence" value="ECO:0007669"/>
    <property type="project" value="UniProtKB-KW"/>
</dbReference>
<dbReference type="InterPro" id="IPR002545">
    <property type="entry name" value="CheW-lke_dom"/>
</dbReference>
<evidence type="ECO:0000256" key="10">
    <source>
        <dbReference type="ARBA" id="ARBA00023012"/>
    </source>
</evidence>
<dbReference type="InterPro" id="IPR010808">
    <property type="entry name" value="CheA_P2-bd"/>
</dbReference>
<dbReference type="RefSeq" id="WP_244885115.1">
    <property type="nucleotide sequence ID" value="NZ_FNOJ01000004.1"/>
</dbReference>
<keyword evidence="6" id="KW-0808">Transferase</keyword>
<dbReference type="SMART" id="SM00260">
    <property type="entry name" value="CheW"/>
    <property type="match status" value="1"/>
</dbReference>
<dbReference type="SMART" id="SM00387">
    <property type="entry name" value="HATPase_c"/>
    <property type="match status" value="1"/>
</dbReference>
<organism evidence="15 16">
    <name type="scientific">Alicyclobacillus hesperidum</name>
    <dbReference type="NCBI Taxonomy" id="89784"/>
    <lineage>
        <taxon>Bacteria</taxon>
        <taxon>Bacillati</taxon>
        <taxon>Bacillota</taxon>
        <taxon>Bacilli</taxon>
        <taxon>Bacillales</taxon>
        <taxon>Alicyclobacillaceae</taxon>
        <taxon>Alicyclobacillus</taxon>
    </lineage>
</organism>
<dbReference type="InterPro" id="IPR037052">
    <property type="entry name" value="CheA-like_P2_sf"/>
</dbReference>
<evidence type="ECO:0000313" key="15">
    <source>
        <dbReference type="EMBL" id="SDW31080.1"/>
    </source>
</evidence>
<gene>
    <name evidence="15" type="ORF">SAMN04489725_10469</name>
</gene>
<name>A0A1H2SHI8_9BACL</name>
<dbReference type="Pfam" id="PF01627">
    <property type="entry name" value="Hpt"/>
    <property type="match status" value="1"/>
</dbReference>
<keyword evidence="10" id="KW-0902">Two-component regulatory system</keyword>
<evidence type="ECO:0000256" key="5">
    <source>
        <dbReference type="ARBA" id="ARBA00022553"/>
    </source>
</evidence>
<dbReference type="InterPro" id="IPR037006">
    <property type="entry name" value="CheA-like_homodim_sf"/>
</dbReference>
<dbReference type="SMART" id="SM01231">
    <property type="entry name" value="H-kinase_dim"/>
    <property type="match status" value="1"/>
</dbReference>
<dbReference type="Gene3D" id="3.30.565.10">
    <property type="entry name" value="Histidine kinase-like ATPase, C-terminal domain"/>
    <property type="match status" value="1"/>
</dbReference>
<dbReference type="InterPro" id="IPR008207">
    <property type="entry name" value="Sig_transdc_His_kin_Hpt_dom"/>
</dbReference>
<keyword evidence="7" id="KW-0547">Nucleotide-binding</keyword>
<evidence type="ECO:0000256" key="2">
    <source>
        <dbReference type="ARBA" id="ARBA00012438"/>
    </source>
</evidence>
<dbReference type="Pfam" id="PF01584">
    <property type="entry name" value="CheW"/>
    <property type="match status" value="1"/>
</dbReference>
<dbReference type="PANTHER" id="PTHR43395:SF1">
    <property type="entry name" value="CHEMOTAXIS PROTEIN CHEA"/>
    <property type="match status" value="1"/>
</dbReference>
<feature type="modified residue" description="Phosphohistidine" evidence="11">
    <location>
        <position position="46"/>
    </location>
</feature>
<dbReference type="GO" id="GO:0005524">
    <property type="term" value="F:ATP binding"/>
    <property type="evidence" value="ECO:0007669"/>
    <property type="project" value="UniProtKB-KW"/>
</dbReference>
<accession>A0A1H2SHI8</accession>
<dbReference type="InterPro" id="IPR036061">
    <property type="entry name" value="CheW-like_dom_sf"/>
</dbReference>
<dbReference type="Pfam" id="PF02895">
    <property type="entry name" value="H-kinase_dim"/>
    <property type="match status" value="1"/>
</dbReference>
<keyword evidence="8 15" id="KW-0418">Kinase</keyword>
<dbReference type="PANTHER" id="PTHR43395">
    <property type="entry name" value="SENSOR HISTIDINE KINASE CHEA"/>
    <property type="match status" value="1"/>
</dbReference>
<evidence type="ECO:0000259" key="12">
    <source>
        <dbReference type="PROSITE" id="PS50109"/>
    </source>
</evidence>
<evidence type="ECO:0000256" key="6">
    <source>
        <dbReference type="ARBA" id="ARBA00022679"/>
    </source>
</evidence>
<feature type="domain" description="Histidine kinase" evidence="12">
    <location>
        <begin position="286"/>
        <end position="535"/>
    </location>
</feature>
<dbReference type="PRINTS" id="PR00344">
    <property type="entry name" value="BCTRLSENSOR"/>
</dbReference>
<keyword evidence="9" id="KW-0067">ATP-binding</keyword>
<keyword evidence="16" id="KW-1185">Reference proteome</keyword>
<dbReference type="AlphaFoldDB" id="A0A1H2SHI8"/>
<dbReference type="SMART" id="SM00073">
    <property type="entry name" value="HPT"/>
    <property type="match status" value="1"/>
</dbReference>
<keyword evidence="4" id="KW-0145">Chemotaxis</keyword>
<comment type="catalytic activity">
    <reaction evidence="1">
        <text>ATP + protein L-histidine = ADP + protein N-phospho-L-histidine.</text>
        <dbReference type="EC" id="2.7.13.3"/>
    </reaction>
</comment>
<dbReference type="PROSITE" id="PS50851">
    <property type="entry name" value="CHEW"/>
    <property type="match status" value="1"/>
</dbReference>
<reference evidence="16" key="1">
    <citation type="submission" date="2016-10" db="EMBL/GenBank/DDBJ databases">
        <authorList>
            <person name="Varghese N."/>
        </authorList>
    </citation>
    <scope>NUCLEOTIDE SEQUENCE [LARGE SCALE GENOMIC DNA]</scope>
    <source>
        <strain evidence="16">DSM 12489</strain>
    </source>
</reference>
<evidence type="ECO:0000256" key="8">
    <source>
        <dbReference type="ARBA" id="ARBA00022777"/>
    </source>
</evidence>
<dbReference type="Gene3D" id="1.20.120.160">
    <property type="entry name" value="HPT domain"/>
    <property type="match status" value="1"/>
</dbReference>